<dbReference type="OrthoDB" id="9986677at2759"/>
<feature type="transmembrane region" description="Helical" evidence="9">
    <location>
        <begin position="159"/>
        <end position="180"/>
    </location>
</feature>
<accession>S8DS02</accession>
<evidence type="ECO:0000256" key="8">
    <source>
        <dbReference type="ARBA" id="ARBA00023136"/>
    </source>
</evidence>
<dbReference type="GO" id="GO:0035673">
    <property type="term" value="F:oligopeptide transmembrane transporter activity"/>
    <property type="evidence" value="ECO:0007669"/>
    <property type="project" value="InterPro"/>
</dbReference>
<feature type="non-terminal residue" evidence="10">
    <location>
        <position position="1"/>
    </location>
</feature>
<evidence type="ECO:0000256" key="7">
    <source>
        <dbReference type="ARBA" id="ARBA00022989"/>
    </source>
</evidence>
<comment type="subcellular location">
    <subcellularLocation>
        <location evidence="1">Membrane</location>
        <topology evidence="1">Multi-pass membrane protein</topology>
    </subcellularLocation>
</comment>
<evidence type="ECO:0000256" key="3">
    <source>
        <dbReference type="ARBA" id="ARBA00022448"/>
    </source>
</evidence>
<feature type="transmembrane region" description="Helical" evidence="9">
    <location>
        <begin position="452"/>
        <end position="469"/>
    </location>
</feature>
<feature type="transmembrane region" description="Helical" evidence="9">
    <location>
        <begin position="404"/>
        <end position="422"/>
    </location>
</feature>
<evidence type="ECO:0008006" key="12">
    <source>
        <dbReference type="Google" id="ProtNLM"/>
    </source>
</evidence>
<keyword evidence="4 9" id="KW-0812">Transmembrane</keyword>
<dbReference type="Pfam" id="PF03169">
    <property type="entry name" value="OPT"/>
    <property type="match status" value="1"/>
</dbReference>
<sequence>RALHEKEERSLTRAKFFVIVLICSFCWYAVPGYLFPTITTISWVCWAFPKSVTAQQLGSGLSGLGFGALTLDWSAVSSFLGNPLVCPFFAIVNVFVGYFPVIFVVVPVAYWGFDLFGGRRFPIFSSGLFTSQGRRYNISAIVNGEFEIDVAAYEEQGKLYISTFFALIYGVGFASVASTLTHVGLFHGREIYETYRDSSKGKVDIHTRLMRRYEDIPCWWFYAVAGATLGVSLTMCFVMKSEIHFPWWGLILASAIAFVFTLPVSIITATTNQTVPLGLFSEYMMGLINPGKPIANACFRVYAYATLSQAVSFLSDFKLGHYMKIPPKSMFIVQTLGTILAGAVNMVVAWWLLTSIENICDTALLPPGSIWTCPYDRIFYADTVIWGLIGPRRTFGELGNYDPINWFFLAGASGPVAVWLLHRAFPKQSWIPLINLPVLLGSSYFMFPAAPLNYNAWIVIGTAFNFFVFRYRKDWWKRYNYILAAALDAGVAFMSVLIYFSLGKWNVGIDWWGSGGDHCDLATCPTAKGIQVDGCPIY</sequence>
<dbReference type="AlphaFoldDB" id="S8DS02"/>
<feature type="transmembrane region" description="Helical" evidence="9">
    <location>
        <begin position="245"/>
        <end position="267"/>
    </location>
</feature>
<evidence type="ECO:0000256" key="5">
    <source>
        <dbReference type="ARBA" id="ARBA00022856"/>
    </source>
</evidence>
<evidence type="ECO:0000256" key="9">
    <source>
        <dbReference type="SAM" id="Phobius"/>
    </source>
</evidence>
<feature type="transmembrane region" description="Helical" evidence="9">
    <location>
        <begin position="331"/>
        <end position="353"/>
    </location>
</feature>
<organism evidence="10 11">
    <name type="scientific">Genlisea aurea</name>
    <dbReference type="NCBI Taxonomy" id="192259"/>
    <lineage>
        <taxon>Eukaryota</taxon>
        <taxon>Viridiplantae</taxon>
        <taxon>Streptophyta</taxon>
        <taxon>Embryophyta</taxon>
        <taxon>Tracheophyta</taxon>
        <taxon>Spermatophyta</taxon>
        <taxon>Magnoliopsida</taxon>
        <taxon>eudicotyledons</taxon>
        <taxon>Gunneridae</taxon>
        <taxon>Pentapetalae</taxon>
        <taxon>asterids</taxon>
        <taxon>lamiids</taxon>
        <taxon>Lamiales</taxon>
        <taxon>Lentibulariaceae</taxon>
        <taxon>Genlisea</taxon>
    </lineage>
</organism>
<comment type="caution">
    <text evidence="10">The sequence shown here is derived from an EMBL/GenBank/DDBJ whole genome shotgun (WGS) entry which is preliminary data.</text>
</comment>
<dbReference type="PANTHER" id="PTHR22601">
    <property type="entry name" value="ISP4 LIKE PROTEIN"/>
    <property type="match status" value="1"/>
</dbReference>
<dbReference type="GO" id="GO:0016020">
    <property type="term" value="C:membrane"/>
    <property type="evidence" value="ECO:0007669"/>
    <property type="project" value="UniProtKB-SubCell"/>
</dbReference>
<dbReference type="InterPro" id="IPR004813">
    <property type="entry name" value="OPT"/>
</dbReference>
<dbReference type="InterPro" id="IPR004648">
    <property type="entry name" value="Oligpept_transpt"/>
</dbReference>
<keyword evidence="5" id="KW-0571">Peptide transport</keyword>
<dbReference type="NCBIfam" id="TIGR00728">
    <property type="entry name" value="OPT_sfam"/>
    <property type="match status" value="1"/>
</dbReference>
<feature type="transmembrane region" description="Helical" evidence="9">
    <location>
        <begin position="219"/>
        <end position="238"/>
    </location>
</feature>
<keyword evidence="11" id="KW-1185">Reference proteome</keyword>
<evidence type="ECO:0000313" key="10">
    <source>
        <dbReference type="EMBL" id="EPS65868.1"/>
    </source>
</evidence>
<keyword evidence="7 9" id="KW-1133">Transmembrane helix</keyword>
<name>S8DS02_9LAMI</name>
<feature type="transmembrane region" description="Helical" evidence="9">
    <location>
        <begin position="88"/>
        <end position="113"/>
    </location>
</feature>
<reference evidence="10 11" key="1">
    <citation type="journal article" date="2013" name="BMC Genomics">
        <title>The miniature genome of a carnivorous plant Genlisea aurea contains a low number of genes and short non-coding sequences.</title>
        <authorList>
            <person name="Leushkin E.V."/>
            <person name="Sutormin R.A."/>
            <person name="Nabieva E.R."/>
            <person name="Penin A.A."/>
            <person name="Kondrashov A.S."/>
            <person name="Logacheva M.D."/>
        </authorList>
    </citation>
    <scope>NUCLEOTIDE SEQUENCE [LARGE SCALE GENOMIC DNA]</scope>
</reference>
<evidence type="ECO:0000256" key="4">
    <source>
        <dbReference type="ARBA" id="ARBA00022692"/>
    </source>
</evidence>
<keyword evidence="8 9" id="KW-0472">Membrane</keyword>
<proteinExistence type="inferred from homology"/>
<keyword evidence="6" id="KW-0653">Protein transport</keyword>
<dbReference type="EMBL" id="AUSU01003985">
    <property type="protein sequence ID" value="EPS65868.1"/>
    <property type="molecule type" value="Genomic_DNA"/>
</dbReference>
<protein>
    <recommendedName>
        <fullName evidence="12">Oligopeptide transporter</fullName>
    </recommendedName>
</protein>
<gene>
    <name evidence="10" type="ORF">M569_08909</name>
</gene>
<keyword evidence="3" id="KW-0813">Transport</keyword>
<feature type="transmembrane region" description="Helical" evidence="9">
    <location>
        <begin position="481"/>
        <end position="502"/>
    </location>
</feature>
<evidence type="ECO:0000256" key="1">
    <source>
        <dbReference type="ARBA" id="ARBA00004141"/>
    </source>
</evidence>
<dbReference type="Proteomes" id="UP000015453">
    <property type="component" value="Unassembled WGS sequence"/>
</dbReference>
<evidence type="ECO:0000256" key="2">
    <source>
        <dbReference type="ARBA" id="ARBA00005484"/>
    </source>
</evidence>
<dbReference type="GO" id="GO:0015031">
    <property type="term" value="P:protein transport"/>
    <property type="evidence" value="ECO:0007669"/>
    <property type="project" value="UniProtKB-KW"/>
</dbReference>
<feature type="transmembrane region" description="Helical" evidence="9">
    <location>
        <begin position="12"/>
        <end position="30"/>
    </location>
</feature>
<evidence type="ECO:0000256" key="6">
    <source>
        <dbReference type="ARBA" id="ARBA00022927"/>
    </source>
</evidence>
<evidence type="ECO:0000313" key="11">
    <source>
        <dbReference type="Proteomes" id="UP000015453"/>
    </source>
</evidence>
<comment type="similarity">
    <text evidence="2">Belongs to the oligopeptide OPT transporter (TC 2.A.67.1) family.</text>
</comment>